<evidence type="ECO:0000256" key="8">
    <source>
        <dbReference type="RuleBase" id="RU000461"/>
    </source>
</evidence>
<evidence type="ECO:0000256" key="3">
    <source>
        <dbReference type="ARBA" id="ARBA00022617"/>
    </source>
</evidence>
<name>A0A7K0DTQ5_9NOCA</name>
<dbReference type="EMBL" id="WEGI01000010">
    <property type="protein sequence ID" value="MQY28917.1"/>
    <property type="molecule type" value="Genomic_DNA"/>
</dbReference>
<dbReference type="PANTHER" id="PTHR46696">
    <property type="entry name" value="P450, PUTATIVE (EUROFUNG)-RELATED"/>
    <property type="match status" value="1"/>
</dbReference>
<dbReference type="PRINTS" id="PR00359">
    <property type="entry name" value="BP450"/>
</dbReference>
<dbReference type="GO" id="GO:0016705">
    <property type="term" value="F:oxidoreductase activity, acting on paired donors, with incorporation or reduction of molecular oxygen"/>
    <property type="evidence" value="ECO:0007669"/>
    <property type="project" value="InterPro"/>
</dbReference>
<dbReference type="InterPro" id="IPR017972">
    <property type="entry name" value="Cyt_P450_CS"/>
</dbReference>
<keyword evidence="6 8" id="KW-0408">Iron</keyword>
<keyword evidence="4 8" id="KW-0479">Metal-binding</keyword>
<protein>
    <submittedName>
        <fullName evidence="9">Polyketide biosynthesis cytochrome P450 PksS</fullName>
        <ecNumber evidence="9">1.14.-.-</ecNumber>
    </submittedName>
</protein>
<evidence type="ECO:0000256" key="1">
    <source>
        <dbReference type="ARBA" id="ARBA00001971"/>
    </source>
</evidence>
<reference evidence="9 10" key="1">
    <citation type="submission" date="2019-10" db="EMBL/GenBank/DDBJ databases">
        <title>Nocardia macrotermitis sp. nov. and Nocardia aurantia sp. nov., isolated from the gut of fungus growing-termite Macrotermes natalensis.</title>
        <authorList>
            <person name="Benndorf R."/>
            <person name="Schwitalla J."/>
            <person name="Martin K."/>
            <person name="De Beer W."/>
            <person name="Kaster A.-K."/>
            <person name="Vollmers J."/>
            <person name="Poulsen M."/>
            <person name="Beemelmanns C."/>
        </authorList>
    </citation>
    <scope>NUCLEOTIDE SEQUENCE [LARGE SCALE GENOMIC DNA]</scope>
    <source>
        <strain evidence="9 10">RB56</strain>
    </source>
</reference>
<comment type="cofactor">
    <cofactor evidence="1">
        <name>heme</name>
        <dbReference type="ChEBI" id="CHEBI:30413"/>
    </cofactor>
</comment>
<evidence type="ECO:0000256" key="4">
    <source>
        <dbReference type="ARBA" id="ARBA00022723"/>
    </source>
</evidence>
<gene>
    <name evidence="9" type="primary">pksS_3</name>
    <name evidence="9" type="ORF">NRB56_45020</name>
</gene>
<dbReference type="Pfam" id="PF00067">
    <property type="entry name" value="p450"/>
    <property type="match status" value="1"/>
</dbReference>
<dbReference type="PRINTS" id="PR00385">
    <property type="entry name" value="P450"/>
</dbReference>
<dbReference type="InterPro" id="IPR001128">
    <property type="entry name" value="Cyt_P450"/>
</dbReference>
<comment type="caution">
    <text evidence="9">The sequence shown here is derived from an EMBL/GenBank/DDBJ whole genome shotgun (WGS) entry which is preliminary data.</text>
</comment>
<dbReference type="FunFam" id="1.10.630.10:FF:000018">
    <property type="entry name" value="Cytochrome P450 monooxygenase"/>
    <property type="match status" value="1"/>
</dbReference>
<dbReference type="OrthoDB" id="4532213at2"/>
<evidence type="ECO:0000256" key="7">
    <source>
        <dbReference type="ARBA" id="ARBA00023033"/>
    </source>
</evidence>
<dbReference type="RefSeq" id="WP_153345371.1">
    <property type="nucleotide sequence ID" value="NZ_WEGI01000010.1"/>
</dbReference>
<evidence type="ECO:0000256" key="5">
    <source>
        <dbReference type="ARBA" id="ARBA00023002"/>
    </source>
</evidence>
<accession>A0A7K0DTQ5</accession>
<organism evidence="9 10">
    <name type="scientific">Nocardia aurantia</name>
    <dbReference type="NCBI Taxonomy" id="2585199"/>
    <lineage>
        <taxon>Bacteria</taxon>
        <taxon>Bacillati</taxon>
        <taxon>Actinomycetota</taxon>
        <taxon>Actinomycetes</taxon>
        <taxon>Mycobacteriales</taxon>
        <taxon>Nocardiaceae</taxon>
        <taxon>Nocardia</taxon>
    </lineage>
</organism>
<dbReference type="Gene3D" id="1.10.630.10">
    <property type="entry name" value="Cytochrome P450"/>
    <property type="match status" value="1"/>
</dbReference>
<dbReference type="GO" id="GO:0020037">
    <property type="term" value="F:heme binding"/>
    <property type="evidence" value="ECO:0007669"/>
    <property type="project" value="InterPro"/>
</dbReference>
<dbReference type="Proteomes" id="UP000431401">
    <property type="component" value="Unassembled WGS sequence"/>
</dbReference>
<sequence>MPTETVIFGDKYFRDPHGFYRDVHAGGSLHRFTTPSGVHGWLITGDQLARNVLTDPRIGKGRDTMLGVTTADEHRVGLRSRARRYGTEWVVTHMLGSDPPDHTRLRAAVADHFTPKAVTALTPRIQALTDELLDKIDPSTPIDLATTLAGPLPVAIICHITGIPASHRLRIERSSQVLSDVTVANSSELRTAGLDFTRLILPRLIARRWRPRGDLMSTLGAGMATGEVDLKEALSTVALLLIAGHETTSNLILGTLLALLRDRNEFDRARAEPEHLASVINETLRTDPPLPVTTLRQAHTDVDVDGQRIRRGELLLVSLLAANHDPETVNDPHVFDPDRTVRHMSFGVGVHHCLGARLAKVEATIAVAELIQRHPRLQLAVPIEELRWRRSVFFRRLECLPVTF</sequence>
<dbReference type="SUPFAM" id="SSF48264">
    <property type="entry name" value="Cytochrome P450"/>
    <property type="match status" value="1"/>
</dbReference>
<dbReference type="PROSITE" id="PS00086">
    <property type="entry name" value="CYTOCHROME_P450"/>
    <property type="match status" value="1"/>
</dbReference>
<dbReference type="PANTHER" id="PTHR46696:SF1">
    <property type="entry name" value="CYTOCHROME P450 YJIB-RELATED"/>
    <property type="match status" value="1"/>
</dbReference>
<dbReference type="EC" id="1.14.-.-" evidence="9"/>
<keyword evidence="7 8" id="KW-0503">Monooxygenase</keyword>
<dbReference type="GO" id="GO:0004497">
    <property type="term" value="F:monooxygenase activity"/>
    <property type="evidence" value="ECO:0007669"/>
    <property type="project" value="UniProtKB-KW"/>
</dbReference>
<keyword evidence="3 8" id="KW-0349">Heme</keyword>
<dbReference type="InterPro" id="IPR002397">
    <property type="entry name" value="Cyt_P450_B"/>
</dbReference>
<proteinExistence type="inferred from homology"/>
<dbReference type="InterPro" id="IPR036396">
    <property type="entry name" value="Cyt_P450_sf"/>
</dbReference>
<dbReference type="AlphaFoldDB" id="A0A7K0DTQ5"/>
<keyword evidence="10" id="KW-1185">Reference proteome</keyword>
<evidence type="ECO:0000313" key="10">
    <source>
        <dbReference type="Proteomes" id="UP000431401"/>
    </source>
</evidence>
<dbReference type="GO" id="GO:0005506">
    <property type="term" value="F:iron ion binding"/>
    <property type="evidence" value="ECO:0007669"/>
    <property type="project" value="InterPro"/>
</dbReference>
<keyword evidence="5 8" id="KW-0560">Oxidoreductase</keyword>
<comment type="similarity">
    <text evidence="2 8">Belongs to the cytochrome P450 family.</text>
</comment>
<evidence type="ECO:0000256" key="2">
    <source>
        <dbReference type="ARBA" id="ARBA00010617"/>
    </source>
</evidence>
<evidence type="ECO:0000256" key="6">
    <source>
        <dbReference type="ARBA" id="ARBA00023004"/>
    </source>
</evidence>
<evidence type="ECO:0000313" key="9">
    <source>
        <dbReference type="EMBL" id="MQY28917.1"/>
    </source>
</evidence>